<dbReference type="PROSITE" id="PS50005">
    <property type="entry name" value="TPR"/>
    <property type="match status" value="1"/>
</dbReference>
<dbReference type="Proteomes" id="UP001378592">
    <property type="component" value="Unassembled WGS sequence"/>
</dbReference>
<dbReference type="InterPro" id="IPR011990">
    <property type="entry name" value="TPR-like_helical_dom_sf"/>
</dbReference>
<protein>
    <recommendedName>
        <fullName evidence="5">Trafficking protein particle complex subunit 12</fullName>
    </recommendedName>
</protein>
<reference evidence="3 4" key="1">
    <citation type="submission" date="2024-03" db="EMBL/GenBank/DDBJ databases">
        <title>The genome assembly and annotation of the cricket Gryllus longicercus Weissman &amp; Gray.</title>
        <authorList>
            <person name="Szrajer S."/>
            <person name="Gray D."/>
            <person name="Ylla G."/>
        </authorList>
    </citation>
    <scope>NUCLEOTIDE SEQUENCE [LARGE SCALE GENOMIC DNA]</scope>
    <source>
        <strain evidence="3">DAG 2021-001</strain>
        <tissue evidence="3">Whole body minus gut</tissue>
    </source>
</reference>
<organism evidence="3 4">
    <name type="scientific">Gryllus longicercus</name>
    <dbReference type="NCBI Taxonomy" id="2509291"/>
    <lineage>
        <taxon>Eukaryota</taxon>
        <taxon>Metazoa</taxon>
        <taxon>Ecdysozoa</taxon>
        <taxon>Arthropoda</taxon>
        <taxon>Hexapoda</taxon>
        <taxon>Insecta</taxon>
        <taxon>Pterygota</taxon>
        <taxon>Neoptera</taxon>
        <taxon>Polyneoptera</taxon>
        <taxon>Orthoptera</taxon>
        <taxon>Ensifera</taxon>
        <taxon>Gryllidea</taxon>
        <taxon>Grylloidea</taxon>
        <taxon>Gryllidae</taxon>
        <taxon>Gryllinae</taxon>
        <taxon>Gryllus</taxon>
    </lineage>
</organism>
<dbReference type="AlphaFoldDB" id="A0AAN9VQL6"/>
<feature type="compositionally biased region" description="Polar residues" evidence="2">
    <location>
        <begin position="60"/>
        <end position="69"/>
    </location>
</feature>
<sequence>MDSSRKCATDADHLAPDLQNVVLGTTKAGIKGNFTVKYESEKTSKSSSKSEASEQPSLSKYFSQPAPSLSSTASFFDQISSSSNDSAMMTSVRESSSSQDLFLAATSPAPVKSLSASSVASPSVSTNPAPSAVKANGKGDVVKEKLNSPEQEIPTDISIQGGSKVEPVVCKIFASQDTSKDSSGASGEVFFDMLGGTAASNNKPPQMPSSQRIDLTIPTMCTSGTNSIGTSPDFTTTTEGSFLTPSEDTTPTPTGDPFSSMLNEEQFSKSSSTHPSETDRRRDAWIPSERTRNALITAATSPPGTYFPERELLTMPGVVLEEDMVDTVHEVVSHYLGEVEASKRKVLTANDVTQDERGLRELIQAGCYRAAINLTGRLLTIYGQGVGRAGHPSKHTVHSIQLWFTRIALHVKLRSFSLAEVESEPFGNLDQPDLYFQFYPELYGGRMGSMVPFSFRLLLAELPQYSTKYQDAFNRLHELLATIRKILANLNAGQCEDGSPAELSANDKNESKKLWNTREIRVLHSIVNCALYQKDFSLAVEVLELLLTRESGVHQKRALQSALGRVYLQLGDVAGAERHFALARDLRQQHSLSGIGPITGTPASDLRELVDRGLMAVAQNAFQEAYECFHKASSLDPGNIMLFNNMGVCLLYLGRLKEALALLEGAVNNNPTRGLHESLLLNVCTLYELEGSYSSRKKLNMLKLLSKYKGDGMNIACLKLQM</sequence>
<accession>A0AAN9VQL6</accession>
<dbReference type="PANTHER" id="PTHR21581:SF6">
    <property type="entry name" value="TRAFFICKING PROTEIN PARTICLE COMPLEX SUBUNIT 12"/>
    <property type="match status" value="1"/>
</dbReference>
<dbReference type="GO" id="GO:0005794">
    <property type="term" value="C:Golgi apparatus"/>
    <property type="evidence" value="ECO:0007669"/>
    <property type="project" value="TreeGrafter"/>
</dbReference>
<dbReference type="SMART" id="SM00028">
    <property type="entry name" value="TPR"/>
    <property type="match status" value="3"/>
</dbReference>
<name>A0AAN9VQL6_9ORTH</name>
<feature type="region of interest" description="Disordered" evidence="2">
    <location>
        <begin position="38"/>
        <end position="71"/>
    </location>
</feature>
<feature type="region of interest" description="Disordered" evidence="2">
    <location>
        <begin position="224"/>
        <end position="293"/>
    </location>
</feature>
<feature type="repeat" description="TPR" evidence="1">
    <location>
        <begin position="606"/>
        <end position="639"/>
    </location>
</feature>
<dbReference type="EMBL" id="JAZDUA010000072">
    <property type="protein sequence ID" value="KAK7869569.1"/>
    <property type="molecule type" value="Genomic_DNA"/>
</dbReference>
<evidence type="ECO:0000313" key="3">
    <source>
        <dbReference type="EMBL" id="KAK7869569.1"/>
    </source>
</evidence>
<keyword evidence="1" id="KW-0802">TPR repeat</keyword>
<feature type="compositionally biased region" description="Low complexity" evidence="2">
    <location>
        <begin position="114"/>
        <end position="133"/>
    </location>
</feature>
<dbReference type="PANTHER" id="PTHR21581">
    <property type="entry name" value="D-ALANYL-D-ALANINE CARBOXYPEPTIDASE"/>
    <property type="match status" value="1"/>
</dbReference>
<comment type="caution">
    <text evidence="3">The sequence shown here is derived from an EMBL/GenBank/DDBJ whole genome shotgun (WGS) entry which is preliminary data.</text>
</comment>
<keyword evidence="4" id="KW-1185">Reference proteome</keyword>
<feature type="compositionally biased region" description="Basic and acidic residues" evidence="2">
    <location>
        <begin position="276"/>
        <end position="292"/>
    </location>
</feature>
<feature type="compositionally biased region" description="Low complexity" evidence="2">
    <location>
        <begin position="45"/>
        <end position="59"/>
    </location>
</feature>
<dbReference type="GO" id="GO:0030008">
    <property type="term" value="C:TRAPP complex"/>
    <property type="evidence" value="ECO:0007669"/>
    <property type="project" value="TreeGrafter"/>
</dbReference>
<feature type="compositionally biased region" description="Polar residues" evidence="2">
    <location>
        <begin position="260"/>
        <end position="275"/>
    </location>
</feature>
<dbReference type="SUPFAM" id="SSF48452">
    <property type="entry name" value="TPR-like"/>
    <property type="match status" value="1"/>
</dbReference>
<feature type="compositionally biased region" description="Polar residues" evidence="2">
    <location>
        <begin position="224"/>
        <end position="253"/>
    </location>
</feature>
<dbReference type="Pfam" id="PF14559">
    <property type="entry name" value="TPR_19"/>
    <property type="match status" value="1"/>
</dbReference>
<feature type="region of interest" description="Disordered" evidence="2">
    <location>
        <begin position="114"/>
        <end position="159"/>
    </location>
</feature>
<gene>
    <name evidence="3" type="ORF">R5R35_003362</name>
</gene>
<proteinExistence type="predicted"/>
<evidence type="ECO:0000313" key="4">
    <source>
        <dbReference type="Proteomes" id="UP001378592"/>
    </source>
</evidence>
<dbReference type="Gene3D" id="1.25.40.10">
    <property type="entry name" value="Tetratricopeptide repeat domain"/>
    <property type="match status" value="1"/>
</dbReference>
<evidence type="ECO:0000256" key="1">
    <source>
        <dbReference type="PROSITE-ProRule" id="PRU00339"/>
    </source>
</evidence>
<evidence type="ECO:0008006" key="5">
    <source>
        <dbReference type="Google" id="ProtNLM"/>
    </source>
</evidence>
<evidence type="ECO:0000256" key="2">
    <source>
        <dbReference type="SAM" id="MobiDB-lite"/>
    </source>
</evidence>
<dbReference type="InterPro" id="IPR019734">
    <property type="entry name" value="TPR_rpt"/>
</dbReference>